<feature type="region of interest" description="Disordered" evidence="1">
    <location>
        <begin position="194"/>
        <end position="227"/>
    </location>
</feature>
<dbReference type="Pfam" id="PF09997">
    <property type="entry name" value="DUF2238"/>
    <property type="match status" value="1"/>
</dbReference>
<dbReference type="EMBL" id="JAVREI010000001">
    <property type="protein sequence ID" value="MDT0274512.1"/>
    <property type="molecule type" value="Genomic_DNA"/>
</dbReference>
<feature type="transmembrane region" description="Helical" evidence="2">
    <location>
        <begin position="68"/>
        <end position="92"/>
    </location>
</feature>
<keyword evidence="2" id="KW-0472">Membrane</keyword>
<organism evidence="3 4">
    <name type="scientific">Blastococcus goldschmidtiae</name>
    <dbReference type="NCBI Taxonomy" id="3075546"/>
    <lineage>
        <taxon>Bacteria</taxon>
        <taxon>Bacillati</taxon>
        <taxon>Actinomycetota</taxon>
        <taxon>Actinomycetes</taxon>
        <taxon>Geodermatophilales</taxon>
        <taxon>Geodermatophilaceae</taxon>
        <taxon>Blastococcus</taxon>
    </lineage>
</organism>
<dbReference type="InterPro" id="IPR014509">
    <property type="entry name" value="YjdF-like"/>
</dbReference>
<dbReference type="RefSeq" id="WP_311343358.1">
    <property type="nucleotide sequence ID" value="NZ_JAVREI010000001.1"/>
</dbReference>
<feature type="compositionally biased region" description="Basic and acidic residues" evidence="1">
    <location>
        <begin position="204"/>
        <end position="221"/>
    </location>
</feature>
<keyword evidence="2" id="KW-1133">Transmembrane helix</keyword>
<proteinExistence type="predicted"/>
<feature type="transmembrane region" description="Helical" evidence="2">
    <location>
        <begin position="12"/>
        <end position="31"/>
    </location>
</feature>
<protein>
    <submittedName>
        <fullName evidence="3">Uncharacterized protein</fullName>
    </submittedName>
</protein>
<evidence type="ECO:0000313" key="4">
    <source>
        <dbReference type="Proteomes" id="UP001183222"/>
    </source>
</evidence>
<keyword evidence="4" id="KW-1185">Reference proteome</keyword>
<evidence type="ECO:0000256" key="1">
    <source>
        <dbReference type="SAM" id="MobiDB-lite"/>
    </source>
</evidence>
<keyword evidence="2" id="KW-0812">Transmembrane</keyword>
<gene>
    <name evidence="3" type="ORF">RM425_01225</name>
</gene>
<comment type="caution">
    <text evidence="3">The sequence shown here is derived from an EMBL/GenBank/DDBJ whole genome shotgun (WGS) entry which is preliminary data.</text>
</comment>
<evidence type="ECO:0000313" key="3">
    <source>
        <dbReference type="EMBL" id="MDT0274512.1"/>
    </source>
</evidence>
<evidence type="ECO:0000256" key="2">
    <source>
        <dbReference type="SAM" id="Phobius"/>
    </source>
</evidence>
<sequence>MERLRTAVREQRAPVGVLAAGTAGLLALGIATGQDNWPVYAGVVLAGAAVVARVHVRAGLSTATIAGLVAFALGHLAGGMVPVGDGVLYQWWLVDGVLRYDNVQHAVGFGFVGRAIWETLRPRLAPSPGDLPAVTRWVVVLGAAAAGAVNEIAEYLLTLVLPEHQVGGYDNTARDLIANLVGGLVVGWWTARRPQPAPGGSSGRELRPAAARHDLARRLPSERGLAG</sequence>
<feature type="transmembrane region" description="Helical" evidence="2">
    <location>
        <begin position="37"/>
        <end position="56"/>
    </location>
</feature>
<name>A0ABU2K2V1_9ACTN</name>
<reference evidence="4" key="1">
    <citation type="submission" date="2023-07" db="EMBL/GenBank/DDBJ databases">
        <title>30 novel species of actinomycetes from the DSMZ collection.</title>
        <authorList>
            <person name="Nouioui I."/>
        </authorList>
    </citation>
    <scope>NUCLEOTIDE SEQUENCE [LARGE SCALE GENOMIC DNA]</scope>
    <source>
        <strain evidence="4">DSM 46792</strain>
    </source>
</reference>
<accession>A0ABU2K2V1</accession>
<dbReference type="Proteomes" id="UP001183222">
    <property type="component" value="Unassembled WGS sequence"/>
</dbReference>